<dbReference type="EMBL" id="JAVRQI010000027">
    <property type="protein sequence ID" value="MDT1064603.1"/>
    <property type="molecule type" value="Genomic_DNA"/>
</dbReference>
<dbReference type="InterPro" id="IPR041127">
    <property type="entry name" value="PET_hydrolase/cutinase-like"/>
</dbReference>
<evidence type="ECO:0000256" key="1">
    <source>
        <dbReference type="SAM" id="SignalP"/>
    </source>
</evidence>
<accession>A0ABU3EK19</accession>
<feature type="signal peptide" evidence="1">
    <location>
        <begin position="1"/>
        <end position="21"/>
    </location>
</feature>
<feature type="chain" id="PRO_5045253319" description="PET hydrolase/cutinase-like domain-containing protein" evidence="1">
    <location>
        <begin position="22"/>
        <end position="300"/>
    </location>
</feature>
<comment type="caution">
    <text evidence="3">The sequence shown here is derived from an EMBL/GenBank/DDBJ whole genome shotgun (WGS) entry which is preliminary data.</text>
</comment>
<keyword evidence="4" id="KW-1185">Reference proteome</keyword>
<dbReference type="RefSeq" id="WP_311761688.1">
    <property type="nucleotide sequence ID" value="NZ_JAVRQI010000027.1"/>
</dbReference>
<sequence length="300" mass="32631">MLKRTKYAALGLMLASFAACGWSPGSEYDAKGPVEAAFMARGPWQVSRSTSDEACTSKGQFCEIWAPTGPATDNAPGLRGGRHPVVAWANGSGQKPEVYAQFLDHLASWGFVVIAPRDEMTGNGQTVADAARYIIRQGETRSSPFYGRIDRKRMAAVGHSQGGASVAALHARNEPLFRTYMTYHISPDFFARWCCAVDQASYADLSPRGSIFHWASQVDSGNPDWYEAVGGTAPKAFALLRHAGHEAIGPRPRPYLGYSTAWLMWQLNGDRRAAAAFAPQGEFFNDNSSWADSRAARTGL</sequence>
<dbReference type="PROSITE" id="PS51257">
    <property type="entry name" value="PROKAR_LIPOPROTEIN"/>
    <property type="match status" value="1"/>
</dbReference>
<dbReference type="SUPFAM" id="SSF53474">
    <property type="entry name" value="alpha/beta-Hydrolases"/>
    <property type="match status" value="1"/>
</dbReference>
<protein>
    <recommendedName>
        <fullName evidence="2">PET hydrolase/cutinase-like domain-containing protein</fullName>
    </recommendedName>
</protein>
<dbReference type="Gene3D" id="3.40.50.1820">
    <property type="entry name" value="alpha/beta hydrolase"/>
    <property type="match status" value="1"/>
</dbReference>
<proteinExistence type="predicted"/>
<dbReference type="Proteomes" id="UP001251085">
    <property type="component" value="Unassembled WGS sequence"/>
</dbReference>
<reference evidence="4" key="1">
    <citation type="submission" date="2023-07" db="EMBL/GenBank/DDBJ databases">
        <title>Characterization of two Paracoccaceae strains isolated from Phycosphere and proposal of Xinfangfangia lacusdiani sp. nov.</title>
        <authorList>
            <person name="Deng Y."/>
            <person name="Zhang Y.Q."/>
        </authorList>
    </citation>
    <scope>NUCLEOTIDE SEQUENCE [LARGE SCALE GENOMIC DNA]</scope>
    <source>
        <strain evidence="4">CPCC 101403</strain>
    </source>
</reference>
<keyword evidence="1" id="KW-0732">Signal</keyword>
<evidence type="ECO:0000259" key="2">
    <source>
        <dbReference type="Pfam" id="PF12740"/>
    </source>
</evidence>
<gene>
    <name evidence="3" type="ORF">RM190_22275</name>
</gene>
<evidence type="ECO:0000313" key="3">
    <source>
        <dbReference type="EMBL" id="MDT1064603.1"/>
    </source>
</evidence>
<feature type="domain" description="PET hydrolase/cutinase-like" evidence="2">
    <location>
        <begin position="104"/>
        <end position="179"/>
    </location>
</feature>
<name>A0ABU3EK19_9RHOB</name>
<dbReference type="InterPro" id="IPR029058">
    <property type="entry name" value="AB_hydrolase_fold"/>
</dbReference>
<organism evidence="3 4">
    <name type="scientific">Paracoccus broussonetiae</name>
    <dbReference type="NCBI Taxonomy" id="3075834"/>
    <lineage>
        <taxon>Bacteria</taxon>
        <taxon>Pseudomonadati</taxon>
        <taxon>Pseudomonadota</taxon>
        <taxon>Alphaproteobacteria</taxon>
        <taxon>Rhodobacterales</taxon>
        <taxon>Paracoccaceae</taxon>
        <taxon>Paracoccus</taxon>
    </lineage>
</organism>
<evidence type="ECO:0000313" key="4">
    <source>
        <dbReference type="Proteomes" id="UP001251085"/>
    </source>
</evidence>
<dbReference type="Pfam" id="PF12740">
    <property type="entry name" value="PETase"/>
    <property type="match status" value="1"/>
</dbReference>
<dbReference type="PANTHER" id="PTHR33428">
    <property type="entry name" value="CHLOROPHYLLASE-2, CHLOROPLASTIC"/>
    <property type="match status" value="1"/>
</dbReference>
<dbReference type="PANTHER" id="PTHR33428:SF14">
    <property type="entry name" value="CARBOXYLESTERASE TYPE B DOMAIN-CONTAINING PROTEIN"/>
    <property type="match status" value="1"/>
</dbReference>